<dbReference type="Pfam" id="PF13489">
    <property type="entry name" value="Methyltransf_23"/>
    <property type="match status" value="1"/>
</dbReference>
<dbReference type="Gene3D" id="3.90.550.10">
    <property type="entry name" value="Spore Coat Polysaccharide Biosynthesis Protein SpsA, Chain A"/>
    <property type="match status" value="1"/>
</dbReference>
<reference evidence="3" key="1">
    <citation type="journal article" date="2019" name="Int. J. Syst. Evol. Microbiol.">
        <title>The Global Catalogue of Microorganisms (GCM) 10K type strain sequencing project: providing services to taxonomists for standard genome sequencing and annotation.</title>
        <authorList>
            <consortium name="The Broad Institute Genomics Platform"/>
            <consortium name="The Broad Institute Genome Sequencing Center for Infectious Disease"/>
            <person name="Wu L."/>
            <person name="Ma J."/>
        </authorList>
    </citation>
    <scope>NUCLEOTIDE SEQUENCE [LARGE SCALE GENOMIC DNA]</scope>
    <source>
        <strain evidence="3">KCTC 52094</strain>
    </source>
</reference>
<organism evidence="2 3">
    <name type="scientific">Teichococcus globiformis</name>
    <dbReference type="NCBI Taxonomy" id="2307229"/>
    <lineage>
        <taxon>Bacteria</taxon>
        <taxon>Pseudomonadati</taxon>
        <taxon>Pseudomonadota</taxon>
        <taxon>Alphaproteobacteria</taxon>
        <taxon>Acetobacterales</taxon>
        <taxon>Roseomonadaceae</taxon>
        <taxon>Roseomonas</taxon>
    </lineage>
</organism>
<dbReference type="GO" id="GO:0016757">
    <property type="term" value="F:glycosyltransferase activity"/>
    <property type="evidence" value="ECO:0007669"/>
    <property type="project" value="UniProtKB-KW"/>
</dbReference>
<name>A0ABV7FY02_9PROT</name>
<dbReference type="Gene3D" id="3.40.50.2000">
    <property type="entry name" value="Glycogen Phosphorylase B"/>
    <property type="match status" value="2"/>
</dbReference>
<dbReference type="InterPro" id="IPR050834">
    <property type="entry name" value="Glycosyltransf_2"/>
</dbReference>
<dbReference type="InterPro" id="IPR029044">
    <property type="entry name" value="Nucleotide-diphossugar_trans"/>
</dbReference>
<keyword evidence="2" id="KW-0328">Glycosyltransferase</keyword>
<feature type="domain" description="Glycosyltransferase 2-like" evidence="1">
    <location>
        <begin position="434"/>
        <end position="562"/>
    </location>
</feature>
<dbReference type="Gene3D" id="3.40.50.150">
    <property type="entry name" value="Vaccinia Virus protein VP39"/>
    <property type="match status" value="1"/>
</dbReference>
<evidence type="ECO:0000259" key="1">
    <source>
        <dbReference type="Pfam" id="PF00535"/>
    </source>
</evidence>
<dbReference type="PANTHER" id="PTHR43685:SF2">
    <property type="entry name" value="GLYCOSYLTRANSFERASE 2-LIKE DOMAIN-CONTAINING PROTEIN"/>
    <property type="match status" value="1"/>
</dbReference>
<dbReference type="CDD" id="cd02440">
    <property type="entry name" value="AdoMet_MTases"/>
    <property type="match status" value="1"/>
</dbReference>
<dbReference type="Pfam" id="PF13692">
    <property type="entry name" value="Glyco_trans_1_4"/>
    <property type="match status" value="1"/>
</dbReference>
<protein>
    <submittedName>
        <fullName evidence="2">Glycosyltransferase</fullName>
        <ecNumber evidence="2">2.4.-.-</ecNumber>
    </submittedName>
</protein>
<dbReference type="SUPFAM" id="SSF53756">
    <property type="entry name" value="UDP-Glycosyltransferase/glycogen phosphorylase"/>
    <property type="match status" value="1"/>
</dbReference>
<dbReference type="InterPro" id="IPR029063">
    <property type="entry name" value="SAM-dependent_MTases_sf"/>
</dbReference>
<dbReference type="InterPro" id="IPR001173">
    <property type="entry name" value="Glyco_trans_2-like"/>
</dbReference>
<dbReference type="PANTHER" id="PTHR43685">
    <property type="entry name" value="GLYCOSYLTRANSFERASE"/>
    <property type="match status" value="1"/>
</dbReference>
<dbReference type="SUPFAM" id="SSF53335">
    <property type="entry name" value="S-adenosyl-L-methionine-dependent methyltransferases"/>
    <property type="match status" value="1"/>
</dbReference>
<dbReference type="SUPFAM" id="SSF53448">
    <property type="entry name" value="Nucleotide-diphospho-sugar transferases"/>
    <property type="match status" value="1"/>
</dbReference>
<gene>
    <name evidence="2" type="ORF">ACFOD4_03815</name>
</gene>
<dbReference type="EMBL" id="JBHRTN010000004">
    <property type="protein sequence ID" value="MFC3124176.1"/>
    <property type="molecule type" value="Genomic_DNA"/>
</dbReference>
<keyword evidence="3" id="KW-1185">Reference proteome</keyword>
<keyword evidence="2" id="KW-0808">Transferase</keyword>
<proteinExistence type="predicted"/>
<evidence type="ECO:0000313" key="3">
    <source>
        <dbReference type="Proteomes" id="UP001595593"/>
    </source>
</evidence>
<dbReference type="Pfam" id="PF00535">
    <property type="entry name" value="Glycos_transf_2"/>
    <property type="match status" value="1"/>
</dbReference>
<evidence type="ECO:0000313" key="2">
    <source>
        <dbReference type="EMBL" id="MFC3124176.1"/>
    </source>
</evidence>
<dbReference type="RefSeq" id="WP_379594484.1">
    <property type="nucleotide sequence ID" value="NZ_JBHRTN010000004.1"/>
</dbReference>
<comment type="caution">
    <text evidence="2">The sequence shown here is derived from an EMBL/GenBank/DDBJ whole genome shotgun (WGS) entry which is preliminary data.</text>
</comment>
<sequence>MGVIEIIPDDLSVFYGDQYYGTGAQGDEVHTHGYSHYDYTAEHGVSWAAALIKLLCPKGSVLDIGCTNGHLLRKLGPDYEKYGIEANNEMIRVAESHGITVIGNDVLNEELPARYAGKFDVISSIATYEHLSDLRLGIEYSLQMLQHDGVLLFEVPLLSETGNNDIWFSSSLEHVWYPSEEGLRRLIENELGCHLIGSEIRIRNYGSNYVGLVVRDAAKAARIAGLASRVLTRDAEAKSPDERLARMQVGMIHAAHTAHEDVDALTLMAAEAFNPMMLRRLADLWQNDLWRLRLLGEEQQAAAAALHDAQTALRHTEEALRTLPADARRNEIELTRELIAVRQQLRDAATSAPAAFQAGHPDASTQAVPLAEISGEALPGTQPIVAGAVPASSNEAEPAAVLGVDLKVMDITGHRPEPFAAIDGAWPADRPLVSVIITSFNYGKFVEDAINSVLRQTFRNLEVIVVEGGSSEPDSRLRVAELDRSRVRVLMQGGGHRAGANRNFGISQARGKYICCLDADDMLRPTYLEKALFLLERHGFDVVSAALQMFGKEQTVIHIVERPDLDAILEGNHVLTCAVFRRSLWEKAGGYRDTDRTVTGYVYEDWSFWVRLAALGARFLNLAFDPLLLYRVHGTSLSRRSDVVPVTRQRELIRMMNADLITSEAIERSSRSAALRPATPLAALSRVFLEPRNDDGRSAGKPVLLLAMPFLILGGAERLLSSVVGALTSQGWRVIITTSIATDEVHGDTTAWFEPHTCEIFHLPKFLPREYWDDFLGHLVESRGVDLLWIVGSAFAYDNLRTLRQRFTRLQVVDLLFNTVGHTENNRRRRDQIDLTIVENEDVRRWLLEHDETDDRIRLIESGVDLDRLHPGLRSQEWREKVSQNDGDIIVGFCGRWSEEKDPLGFVEIARRADPSWPVRFIMTGTGHLGPEIRNAIDAAGFPAGRFQLLGEVDDISTVLASIDLLVVPSKLDGRPVVVMEALAVGTPVLASEIGGLPSLVRQGRTGWLREAGDADGFVDVIAEVVTNREVLAPMRVMAREDAEERLALRKMLERYEQALLHVLPAQQEHG</sequence>
<dbReference type="Proteomes" id="UP001595593">
    <property type="component" value="Unassembled WGS sequence"/>
</dbReference>
<accession>A0ABV7FY02</accession>
<dbReference type="EC" id="2.4.-.-" evidence="2"/>